<organism evidence="2 3">
    <name type="scientific">Vibrio chagasii</name>
    <dbReference type="NCBI Taxonomy" id="170679"/>
    <lineage>
        <taxon>Bacteria</taxon>
        <taxon>Pseudomonadati</taxon>
        <taxon>Pseudomonadota</taxon>
        <taxon>Gammaproteobacteria</taxon>
        <taxon>Vibrionales</taxon>
        <taxon>Vibrionaceae</taxon>
        <taxon>Vibrio</taxon>
    </lineage>
</organism>
<reference evidence="2 3" key="1">
    <citation type="submission" date="2019-09" db="EMBL/GenBank/DDBJ databases">
        <title>Draft genome sequencing and comparative genomics of hatchery-associated Vibrios.</title>
        <authorList>
            <person name="Kehlet-Delgado H."/>
            <person name="Mueller R.S."/>
        </authorList>
    </citation>
    <scope>NUCLEOTIDE SEQUENCE [LARGE SCALE GENOMIC DNA]</scope>
    <source>
        <strain evidence="2 3">00-90-10</strain>
    </source>
</reference>
<feature type="domain" description="N-acetyltransferase" evidence="1">
    <location>
        <begin position="1"/>
        <end position="182"/>
    </location>
</feature>
<evidence type="ECO:0000313" key="2">
    <source>
        <dbReference type="EMBL" id="NOH33132.1"/>
    </source>
</evidence>
<protein>
    <submittedName>
        <fullName evidence="2">GNAT family N-acetyltransferase</fullName>
    </submittedName>
</protein>
<dbReference type="InterPro" id="IPR000182">
    <property type="entry name" value="GNAT_dom"/>
</dbReference>
<dbReference type="AlphaFoldDB" id="A0A7Y3YMS7"/>
<evidence type="ECO:0000313" key="3">
    <source>
        <dbReference type="Proteomes" id="UP000525336"/>
    </source>
</evidence>
<evidence type="ECO:0000259" key="1">
    <source>
        <dbReference type="PROSITE" id="PS51186"/>
    </source>
</evidence>
<gene>
    <name evidence="2" type="ORF">F0245_07055</name>
</gene>
<dbReference type="Gene3D" id="3.40.630.30">
    <property type="match status" value="1"/>
</dbReference>
<dbReference type="PROSITE" id="PS51186">
    <property type="entry name" value="GNAT"/>
    <property type="match status" value="1"/>
</dbReference>
<dbReference type="InterPro" id="IPR016181">
    <property type="entry name" value="Acyl_CoA_acyltransferase"/>
</dbReference>
<dbReference type="Proteomes" id="UP000525336">
    <property type="component" value="Unassembled WGS sequence"/>
</dbReference>
<dbReference type="SUPFAM" id="SSF55729">
    <property type="entry name" value="Acyl-CoA N-acyltransferases (Nat)"/>
    <property type="match status" value="1"/>
</dbReference>
<accession>A0A7Y3YMS7</accession>
<dbReference type="EMBL" id="VTXW01000004">
    <property type="protein sequence ID" value="NOH33132.1"/>
    <property type="molecule type" value="Genomic_DNA"/>
</dbReference>
<sequence length="184" mass="20778">MEIRTAKLEDIRQLVALQESCHVSNLDESDKSDGFLNTVLDEGLLKQVIQQEEAVFVAEIDHVIVAMAVCASWRFWRCSEGLTSVATKLSTVTIESIQLNTTNSYFWGPVCVGKGSRGQGVFEKLFQFSCKAKSDEFPYVYTYVHQDNARSFSAHTQKAGFKYVKDFELNGQIFQEMVRPTKVA</sequence>
<dbReference type="RefSeq" id="WP_171367246.1">
    <property type="nucleotide sequence ID" value="NZ_VTXW01000004.1"/>
</dbReference>
<name>A0A7Y3YMS7_9VIBR</name>
<keyword evidence="2" id="KW-0808">Transferase</keyword>
<dbReference type="GO" id="GO:0016747">
    <property type="term" value="F:acyltransferase activity, transferring groups other than amino-acyl groups"/>
    <property type="evidence" value="ECO:0007669"/>
    <property type="project" value="InterPro"/>
</dbReference>
<proteinExistence type="predicted"/>
<comment type="caution">
    <text evidence="2">The sequence shown here is derived from an EMBL/GenBank/DDBJ whole genome shotgun (WGS) entry which is preliminary data.</text>
</comment>